<feature type="non-terminal residue" evidence="2">
    <location>
        <position position="173"/>
    </location>
</feature>
<dbReference type="Pfam" id="PF08311">
    <property type="entry name" value="Mad3_BUB1_I"/>
    <property type="match status" value="1"/>
</dbReference>
<organism evidence="2 3">
    <name type="scientific">Aureococcus anophagefferens</name>
    <name type="common">Harmful bloom alga</name>
    <dbReference type="NCBI Taxonomy" id="44056"/>
    <lineage>
        <taxon>Eukaryota</taxon>
        <taxon>Sar</taxon>
        <taxon>Stramenopiles</taxon>
        <taxon>Ochrophyta</taxon>
        <taxon>Pelagophyceae</taxon>
        <taxon>Pelagomonadales</taxon>
        <taxon>Pelagomonadaceae</taxon>
        <taxon>Aureococcus</taxon>
    </lineage>
</organism>
<dbReference type="InterPro" id="IPR015661">
    <property type="entry name" value="Bub1/Mad3"/>
</dbReference>
<reference evidence="2 3" key="1">
    <citation type="submission" date="2024-03" db="EMBL/GenBank/DDBJ databases">
        <title>Aureococcus anophagefferens CCMP1851 and Kratosvirus quantuckense: Draft genome of a second virus-susceptible host strain in the model system.</title>
        <authorList>
            <person name="Chase E."/>
            <person name="Truchon A.R."/>
            <person name="Schepens W."/>
            <person name="Wilhelm S.W."/>
        </authorList>
    </citation>
    <scope>NUCLEOTIDE SEQUENCE [LARGE SCALE GENOMIC DNA]</scope>
    <source>
        <strain evidence="2 3">CCMP1851</strain>
    </source>
</reference>
<dbReference type="SMART" id="SM00777">
    <property type="entry name" value="Mad3_BUB1_I"/>
    <property type="match status" value="1"/>
</dbReference>
<evidence type="ECO:0000259" key="1">
    <source>
        <dbReference type="PROSITE" id="PS51489"/>
    </source>
</evidence>
<dbReference type="PANTHER" id="PTHR14030:SF4">
    <property type="entry name" value="BUB1 KINASE, ISOFORM A-RELATED"/>
    <property type="match status" value="1"/>
</dbReference>
<evidence type="ECO:0000313" key="2">
    <source>
        <dbReference type="EMBL" id="KAK7242880.1"/>
    </source>
</evidence>
<protein>
    <recommendedName>
        <fullName evidence="1">BUB1 N-terminal domain-containing protein</fullName>
    </recommendedName>
</protein>
<dbReference type="PROSITE" id="PS51489">
    <property type="entry name" value="BUB1_N"/>
    <property type="match status" value="1"/>
</dbReference>
<gene>
    <name evidence="2" type="ORF">SO694_0053100</name>
</gene>
<feature type="domain" description="BUB1 N-terminal" evidence="1">
    <location>
        <begin position="49"/>
        <end position="173"/>
    </location>
</feature>
<proteinExistence type="predicted"/>
<dbReference type="EMBL" id="JBBJCI010000134">
    <property type="protein sequence ID" value="KAK7242880.1"/>
    <property type="molecule type" value="Genomic_DNA"/>
</dbReference>
<dbReference type="Proteomes" id="UP001363151">
    <property type="component" value="Unassembled WGS sequence"/>
</dbReference>
<dbReference type="Gene3D" id="1.25.40.430">
    <property type="match status" value="1"/>
</dbReference>
<name>A0ABR1G3J2_AURAN</name>
<evidence type="ECO:0000313" key="3">
    <source>
        <dbReference type="Proteomes" id="UP001363151"/>
    </source>
</evidence>
<comment type="caution">
    <text evidence="2">The sequence shown here is derived from an EMBL/GenBank/DDBJ whole genome shotgun (WGS) entry which is preliminary data.</text>
</comment>
<accession>A0ABR1G3J2</accession>
<dbReference type="InterPro" id="IPR013212">
    <property type="entry name" value="Mad3/Bub1_I"/>
</dbReference>
<sequence>MADMDAPAWETSKENVAVRKGGRDVKDLARKFGVVAGPAAGADDERARLEAALATDSDDPLAPWLAYVAWLERERPTDALAAFEVRERCARRFKDDAAYKNDERYVAVWLAYVDRLAKPDDAFKFIHKKKVGETRASFWAAWALHAESQGRFKSAAELYERGAAKDAAPAGVL</sequence>
<dbReference type="PANTHER" id="PTHR14030">
    <property type="entry name" value="MITOTIC CHECKPOINT SERINE/THREONINE-PROTEIN KINASE BUB1"/>
    <property type="match status" value="1"/>
</dbReference>
<keyword evidence="3" id="KW-1185">Reference proteome</keyword>